<accession>X1H2U3</accession>
<dbReference type="EMBL" id="BARU01010970">
    <property type="protein sequence ID" value="GAH39588.1"/>
    <property type="molecule type" value="Genomic_DNA"/>
</dbReference>
<reference evidence="1" key="1">
    <citation type="journal article" date="2014" name="Front. Microbiol.">
        <title>High frequency of phylogenetically diverse reductive dehalogenase-homologous genes in deep subseafloor sedimentary metagenomes.</title>
        <authorList>
            <person name="Kawai M."/>
            <person name="Futagami T."/>
            <person name="Toyoda A."/>
            <person name="Takaki Y."/>
            <person name="Nishi S."/>
            <person name="Hori S."/>
            <person name="Arai W."/>
            <person name="Tsubouchi T."/>
            <person name="Morono Y."/>
            <person name="Uchiyama I."/>
            <person name="Ito T."/>
            <person name="Fujiyama A."/>
            <person name="Inagaki F."/>
            <person name="Takami H."/>
        </authorList>
    </citation>
    <scope>NUCLEOTIDE SEQUENCE</scope>
    <source>
        <strain evidence="1">Expedition CK06-06</strain>
    </source>
</reference>
<organism evidence="1">
    <name type="scientific">marine sediment metagenome</name>
    <dbReference type="NCBI Taxonomy" id="412755"/>
    <lineage>
        <taxon>unclassified sequences</taxon>
        <taxon>metagenomes</taxon>
        <taxon>ecological metagenomes</taxon>
    </lineage>
</organism>
<sequence>DEIKPSFELYAKPISEGVSMPKFFLLSTEKSKKYDDGITIIDGHQCPYLQNMIDHIGEFAETSGIPFHVKVLKNAQEAQQNGINAYGIYSIVCNGEIVSQTFPRRISEVTEKIKQITS</sequence>
<dbReference type="AlphaFoldDB" id="X1H2U3"/>
<proteinExistence type="predicted"/>
<evidence type="ECO:0000313" key="1">
    <source>
        <dbReference type="EMBL" id="GAH39588.1"/>
    </source>
</evidence>
<name>X1H2U3_9ZZZZ</name>
<comment type="caution">
    <text evidence="1">The sequence shown here is derived from an EMBL/GenBank/DDBJ whole genome shotgun (WGS) entry which is preliminary data.</text>
</comment>
<evidence type="ECO:0008006" key="2">
    <source>
        <dbReference type="Google" id="ProtNLM"/>
    </source>
</evidence>
<feature type="non-terminal residue" evidence="1">
    <location>
        <position position="1"/>
    </location>
</feature>
<protein>
    <recommendedName>
        <fullName evidence="2">YoaP-like domain-containing protein</fullName>
    </recommendedName>
</protein>
<gene>
    <name evidence="1" type="ORF">S03H2_20748</name>
</gene>